<dbReference type="Pfam" id="PF01327">
    <property type="entry name" value="Pep_deformylase"/>
    <property type="match status" value="1"/>
</dbReference>
<feature type="binding site" evidence="2">
    <location>
        <position position="140"/>
    </location>
    <ligand>
        <name>Fe cation</name>
        <dbReference type="ChEBI" id="CHEBI:24875"/>
    </ligand>
</feature>
<protein>
    <recommendedName>
        <fullName evidence="2">Peptide deformylase</fullName>
        <shortName evidence="2">PDF</shortName>
        <ecNumber evidence="2">3.5.1.88</ecNumber>
    </recommendedName>
    <alternativeName>
        <fullName evidence="2">Polypeptide deformylase</fullName>
    </alternativeName>
</protein>
<evidence type="ECO:0000256" key="1">
    <source>
        <dbReference type="ARBA" id="ARBA00010759"/>
    </source>
</evidence>
<dbReference type="InterPro" id="IPR023635">
    <property type="entry name" value="Peptide_deformylase"/>
</dbReference>
<dbReference type="GO" id="GO:0046872">
    <property type="term" value="F:metal ion binding"/>
    <property type="evidence" value="ECO:0007669"/>
    <property type="project" value="UniProtKB-KW"/>
</dbReference>
<dbReference type="NCBIfam" id="TIGR00079">
    <property type="entry name" value="pept_deformyl"/>
    <property type="match status" value="1"/>
</dbReference>
<dbReference type="Proteomes" id="UP000194141">
    <property type="component" value="Unassembled WGS sequence"/>
</dbReference>
<comment type="caution">
    <text evidence="3">The sequence shown here is derived from an EMBL/GenBank/DDBJ whole genome shotgun (WGS) entry which is preliminary data.</text>
</comment>
<dbReference type="GO" id="GO:0042586">
    <property type="term" value="F:peptide deformylase activity"/>
    <property type="evidence" value="ECO:0007669"/>
    <property type="project" value="UniProtKB-UniRule"/>
</dbReference>
<keyword evidence="2" id="KW-0648">Protein biosynthesis</keyword>
<feature type="active site" evidence="2">
    <location>
        <position position="137"/>
    </location>
</feature>
<dbReference type="Gene3D" id="3.90.45.10">
    <property type="entry name" value="Peptide deformylase"/>
    <property type="match status" value="1"/>
</dbReference>
<keyword evidence="2" id="KW-0479">Metal-binding</keyword>
<dbReference type="EMBL" id="MDSU01000018">
    <property type="protein sequence ID" value="OSS42178.1"/>
    <property type="molecule type" value="Genomic_DNA"/>
</dbReference>
<dbReference type="OrthoDB" id="9804313at2"/>
<accession>A0A1X4XXD7</accession>
<proteinExistence type="inferred from homology"/>
<gene>
    <name evidence="2" type="primary">def</name>
    <name evidence="3" type="ORF">DESAMIL20_1731</name>
</gene>
<organism evidence="3 4">
    <name type="scientific">Desulfurella amilsii</name>
    <dbReference type="NCBI Taxonomy" id="1562698"/>
    <lineage>
        <taxon>Bacteria</taxon>
        <taxon>Pseudomonadati</taxon>
        <taxon>Campylobacterota</taxon>
        <taxon>Desulfurellia</taxon>
        <taxon>Desulfurellales</taxon>
        <taxon>Desulfurellaceae</taxon>
        <taxon>Desulfurella</taxon>
    </lineage>
</organism>
<dbReference type="RefSeq" id="WP_086034442.1">
    <property type="nucleotide sequence ID" value="NZ_MDSU01000018.1"/>
</dbReference>
<dbReference type="CDD" id="cd00487">
    <property type="entry name" value="Pep_deformylase"/>
    <property type="match status" value="1"/>
</dbReference>
<keyword evidence="2" id="KW-0408">Iron</keyword>
<feature type="binding site" evidence="2">
    <location>
        <position position="136"/>
    </location>
    <ligand>
        <name>Fe cation</name>
        <dbReference type="ChEBI" id="CHEBI:24875"/>
    </ligand>
</feature>
<dbReference type="PRINTS" id="PR01576">
    <property type="entry name" value="PDEFORMYLASE"/>
</dbReference>
<comment type="similarity">
    <text evidence="1 2">Belongs to the polypeptide deformylase family.</text>
</comment>
<dbReference type="NCBIfam" id="NF001159">
    <property type="entry name" value="PRK00150.1-3"/>
    <property type="match status" value="1"/>
</dbReference>
<dbReference type="GO" id="GO:0006412">
    <property type="term" value="P:translation"/>
    <property type="evidence" value="ECO:0007669"/>
    <property type="project" value="UniProtKB-UniRule"/>
</dbReference>
<dbReference type="SUPFAM" id="SSF56420">
    <property type="entry name" value="Peptide deformylase"/>
    <property type="match status" value="1"/>
</dbReference>
<dbReference type="PANTHER" id="PTHR10458">
    <property type="entry name" value="PEPTIDE DEFORMYLASE"/>
    <property type="match status" value="1"/>
</dbReference>
<feature type="binding site" evidence="2">
    <location>
        <position position="93"/>
    </location>
    <ligand>
        <name>Fe cation</name>
        <dbReference type="ChEBI" id="CHEBI:24875"/>
    </ligand>
</feature>
<evidence type="ECO:0000313" key="4">
    <source>
        <dbReference type="Proteomes" id="UP000194141"/>
    </source>
</evidence>
<dbReference type="HAMAP" id="MF_00163">
    <property type="entry name" value="Pep_deformylase"/>
    <property type="match status" value="1"/>
</dbReference>
<sequence length="166" mass="19245">MEYKILTYPDKELKKVSAPVEKIDDEIVNIIKSMSELMLKNNGIGLAAPQIAIKKRLIIVNEKALGGDSKIIAMINPQILSYERFYEEHDEGCLSVPGFYGKVSDRRRYIRVKYLDLEGQEQEVDIDNFLSVVVQHEIDHLNGILFVDRINFVEKLRFKKFLKETK</sequence>
<keyword evidence="2 3" id="KW-0378">Hydrolase</keyword>
<keyword evidence="4" id="KW-1185">Reference proteome</keyword>
<dbReference type="PIRSF" id="PIRSF004749">
    <property type="entry name" value="Pep_def"/>
    <property type="match status" value="1"/>
</dbReference>
<evidence type="ECO:0000256" key="2">
    <source>
        <dbReference type="HAMAP-Rule" id="MF_00163"/>
    </source>
</evidence>
<reference evidence="3 4" key="1">
    <citation type="journal article" date="2017" name="Front. Microbiol.">
        <title>Genome Sequence of Desulfurella amilsii Strain TR1 and Comparative Genomics of Desulfurellaceae Family.</title>
        <authorList>
            <person name="Florentino A.P."/>
            <person name="Stams A.J."/>
            <person name="Sanchez-Andrea I."/>
        </authorList>
    </citation>
    <scope>NUCLEOTIDE SEQUENCE [LARGE SCALE GENOMIC DNA]</scope>
    <source>
        <strain evidence="3 4">TR1</strain>
    </source>
</reference>
<comment type="cofactor">
    <cofactor evidence="2">
        <name>Fe(2+)</name>
        <dbReference type="ChEBI" id="CHEBI:29033"/>
    </cofactor>
    <text evidence="2">Binds 1 Fe(2+) ion.</text>
</comment>
<comment type="catalytic activity">
    <reaction evidence="2">
        <text>N-terminal N-formyl-L-methionyl-[peptide] + H2O = N-terminal L-methionyl-[peptide] + formate</text>
        <dbReference type="Rhea" id="RHEA:24420"/>
        <dbReference type="Rhea" id="RHEA-COMP:10639"/>
        <dbReference type="Rhea" id="RHEA-COMP:10640"/>
        <dbReference type="ChEBI" id="CHEBI:15377"/>
        <dbReference type="ChEBI" id="CHEBI:15740"/>
        <dbReference type="ChEBI" id="CHEBI:49298"/>
        <dbReference type="ChEBI" id="CHEBI:64731"/>
        <dbReference type="EC" id="3.5.1.88"/>
    </reaction>
</comment>
<dbReference type="PANTHER" id="PTHR10458:SF22">
    <property type="entry name" value="PEPTIDE DEFORMYLASE"/>
    <property type="match status" value="1"/>
</dbReference>
<dbReference type="InterPro" id="IPR036821">
    <property type="entry name" value="Peptide_deformylase_sf"/>
</dbReference>
<comment type="function">
    <text evidence="2">Removes the formyl group from the N-terminal Met of newly synthesized proteins. Requires at least a dipeptide for an efficient rate of reaction. N-terminal L-methionine is a prerequisite for activity but the enzyme has broad specificity at other positions.</text>
</comment>
<dbReference type="STRING" id="1562698.DESAMIL20_1731"/>
<name>A0A1X4XXD7_9BACT</name>
<dbReference type="EC" id="3.5.1.88" evidence="2"/>
<evidence type="ECO:0000313" key="3">
    <source>
        <dbReference type="EMBL" id="OSS42178.1"/>
    </source>
</evidence>
<dbReference type="AlphaFoldDB" id="A0A1X4XXD7"/>